<accession>A0A4S9C6J9</accession>
<protein>
    <submittedName>
        <fullName evidence="2">Dienelactone hydrolase</fullName>
    </submittedName>
</protein>
<evidence type="ECO:0000259" key="1">
    <source>
        <dbReference type="Pfam" id="PF01738"/>
    </source>
</evidence>
<dbReference type="AlphaFoldDB" id="A0A4S9C6J9"/>
<dbReference type="GO" id="GO:0016787">
    <property type="term" value="F:hydrolase activity"/>
    <property type="evidence" value="ECO:0007669"/>
    <property type="project" value="UniProtKB-KW"/>
</dbReference>
<dbReference type="Pfam" id="PF01738">
    <property type="entry name" value="DLH"/>
    <property type="match status" value="1"/>
</dbReference>
<dbReference type="EMBL" id="QZAS01000050">
    <property type="protein sequence ID" value="THX01187.1"/>
    <property type="molecule type" value="Genomic_DNA"/>
</dbReference>
<sequence length="251" mass="27730">MSDRTDPILAKPADLCCLKGSFHSGEPQGKTVHIEGIETYLAAPAPDTANGNILLYFPDAFGLHGNSYLLMDAFASCGYLTLGVDCFLGDAVSKHTTTPLNDPNFDFEAWCGKHLKSSEEIAAKWVEAVKSIYGTPDNVKLACVGYCWGARIVCQQLSKDGICKAGAIAHPSFMKESHVFGVDDSLFLPESRARTVKILTEGEKKFNMQVYSGVGHGFATRPDMSDPYQKWAKEQCFKSFVEWFDFWLSRD</sequence>
<organism evidence="2">
    <name type="scientific">Aureobasidium pullulans</name>
    <name type="common">Black yeast</name>
    <name type="synonym">Pullularia pullulans</name>
    <dbReference type="NCBI Taxonomy" id="5580"/>
    <lineage>
        <taxon>Eukaryota</taxon>
        <taxon>Fungi</taxon>
        <taxon>Dikarya</taxon>
        <taxon>Ascomycota</taxon>
        <taxon>Pezizomycotina</taxon>
        <taxon>Dothideomycetes</taxon>
        <taxon>Dothideomycetidae</taxon>
        <taxon>Dothideales</taxon>
        <taxon>Saccotheciaceae</taxon>
        <taxon>Aureobasidium</taxon>
    </lineage>
</organism>
<dbReference type="PANTHER" id="PTHR17630:SF44">
    <property type="entry name" value="PROTEIN AIM2"/>
    <property type="match status" value="1"/>
</dbReference>
<proteinExistence type="predicted"/>
<dbReference type="InterPro" id="IPR029058">
    <property type="entry name" value="AB_hydrolase_fold"/>
</dbReference>
<name>A0A4S9C6J9_AURPU</name>
<feature type="domain" description="Dienelactone hydrolase" evidence="1">
    <location>
        <begin position="37"/>
        <end position="245"/>
    </location>
</feature>
<dbReference type="SUPFAM" id="SSF53474">
    <property type="entry name" value="alpha/beta-Hydrolases"/>
    <property type="match status" value="1"/>
</dbReference>
<dbReference type="InterPro" id="IPR002925">
    <property type="entry name" value="Dienelactn_hydro"/>
</dbReference>
<reference evidence="2" key="1">
    <citation type="submission" date="2018-10" db="EMBL/GenBank/DDBJ databases">
        <title>Fifty Aureobasidium pullulans genomes reveal a recombining polyextremotolerant generalist.</title>
        <authorList>
            <person name="Gostincar C."/>
            <person name="Turk M."/>
            <person name="Zajc J."/>
            <person name="Gunde-Cimerman N."/>
        </authorList>
    </citation>
    <scope>NUCLEOTIDE SEQUENCE [LARGE SCALE GENOMIC DNA]</scope>
    <source>
        <strain evidence="2">EXF-10085</strain>
    </source>
</reference>
<evidence type="ECO:0000313" key="2">
    <source>
        <dbReference type="EMBL" id="THX01187.1"/>
    </source>
</evidence>
<keyword evidence="2" id="KW-0378">Hydrolase</keyword>
<dbReference type="PANTHER" id="PTHR17630">
    <property type="entry name" value="DIENELACTONE HYDROLASE"/>
    <property type="match status" value="1"/>
</dbReference>
<gene>
    <name evidence="2" type="ORF">D6D13_09037</name>
</gene>
<dbReference type="Gene3D" id="3.40.50.1820">
    <property type="entry name" value="alpha/beta hydrolase"/>
    <property type="match status" value="1"/>
</dbReference>
<comment type="caution">
    <text evidence="2">The sequence shown here is derived from an EMBL/GenBank/DDBJ whole genome shotgun (WGS) entry which is preliminary data.</text>
</comment>